<reference evidence="2" key="1">
    <citation type="submission" date="2016-09" db="EMBL/GenBank/DDBJ databases">
        <authorList>
            <person name="Chen S."/>
            <person name="Walker E."/>
        </authorList>
    </citation>
    <scope>NUCLEOTIDE SEQUENCE [LARGE SCALE GENOMIC DNA]</scope>
    <source>
        <strain evidence="2">MSU</strain>
    </source>
</reference>
<gene>
    <name evidence="1" type="ORF">BHE19_17580</name>
</gene>
<organism evidence="1 2">
    <name type="scientific">Flavobacterium tructae</name>
    <dbReference type="NCBI Taxonomy" id="1114873"/>
    <lineage>
        <taxon>Bacteria</taxon>
        <taxon>Pseudomonadati</taxon>
        <taxon>Bacteroidota</taxon>
        <taxon>Flavobacteriia</taxon>
        <taxon>Flavobacteriales</taxon>
        <taxon>Flavobacteriaceae</taxon>
        <taxon>Flavobacterium</taxon>
    </lineage>
</organism>
<sequence>MELITTFFIKFALGFRIILALSCKSLKKNEFIIKFNFCSTSDLFHKFSSFNIFLFSNPNKGFVDETYCCV</sequence>
<comment type="caution">
    <text evidence="1">The sequence shown here is derived from an EMBL/GenBank/DDBJ whole genome shotgun (WGS) entry which is preliminary data.</text>
</comment>
<dbReference type="AlphaFoldDB" id="A0A1S1J288"/>
<name>A0A1S1J288_9FLAO</name>
<dbReference type="EMBL" id="MIKE01000027">
    <property type="protein sequence ID" value="OHT43595.1"/>
    <property type="molecule type" value="Genomic_DNA"/>
</dbReference>
<protein>
    <submittedName>
        <fullName evidence="1">Uncharacterized protein</fullName>
    </submittedName>
</protein>
<proteinExistence type="predicted"/>
<accession>A0A1S1J288</accession>
<dbReference type="Proteomes" id="UP000180252">
    <property type="component" value="Unassembled WGS sequence"/>
</dbReference>
<evidence type="ECO:0000313" key="1">
    <source>
        <dbReference type="EMBL" id="OHT43595.1"/>
    </source>
</evidence>
<evidence type="ECO:0000313" key="2">
    <source>
        <dbReference type="Proteomes" id="UP000180252"/>
    </source>
</evidence>